<reference evidence="1 2" key="1">
    <citation type="submission" date="2016-10" db="EMBL/GenBank/DDBJ databases">
        <authorList>
            <person name="de Groot N.N."/>
        </authorList>
    </citation>
    <scope>NUCLEOTIDE SEQUENCE [LARGE SCALE GENOMIC DNA]</scope>
    <source>
        <strain evidence="1 2">DSM 16619</strain>
    </source>
</reference>
<dbReference type="STRING" id="187868.SAMN05192589_110177"/>
<evidence type="ECO:0000313" key="2">
    <source>
        <dbReference type="Proteomes" id="UP000198781"/>
    </source>
</evidence>
<accession>A0A1G6YW27</accession>
<dbReference type="Proteomes" id="UP000198781">
    <property type="component" value="Unassembled WGS sequence"/>
</dbReference>
<gene>
    <name evidence="1" type="ORF">SAMN05192589_110177</name>
</gene>
<protein>
    <submittedName>
        <fullName evidence="1">Uncharacterized protein</fullName>
    </submittedName>
</protein>
<dbReference type="AlphaFoldDB" id="A0A1G6YW27"/>
<dbReference type="EMBL" id="FMZC01000010">
    <property type="protein sequence ID" value="SDD94548.1"/>
    <property type="molecule type" value="Genomic_DNA"/>
</dbReference>
<sequence>MARVTGVVLFIGVLQGCANLTAVREFGKSAAEVTSYVDAGKAYQESARTIQPYLTSSPVEGDLPDARQRQVVAANALQQTLVGYFSTLAKLAGEDSFTLEKELEAISKGLQSLPPGTLDADTAEGAIALGKTLQRFVLARAQSDAVKDLVTEGGAPRCAFLTDSIRLPRVGEVF</sequence>
<name>A0A1G6YW27_9BURK</name>
<evidence type="ECO:0000313" key="1">
    <source>
        <dbReference type="EMBL" id="SDD94548.1"/>
    </source>
</evidence>
<keyword evidence="2" id="KW-1185">Reference proteome</keyword>
<organism evidence="1 2">
    <name type="scientific">Paracidovorax valerianellae</name>
    <dbReference type="NCBI Taxonomy" id="187868"/>
    <lineage>
        <taxon>Bacteria</taxon>
        <taxon>Pseudomonadati</taxon>
        <taxon>Pseudomonadota</taxon>
        <taxon>Betaproteobacteria</taxon>
        <taxon>Burkholderiales</taxon>
        <taxon>Comamonadaceae</taxon>
        <taxon>Paracidovorax</taxon>
    </lineage>
</organism>
<proteinExistence type="predicted"/>
<dbReference type="PROSITE" id="PS51257">
    <property type="entry name" value="PROKAR_LIPOPROTEIN"/>
    <property type="match status" value="1"/>
</dbReference>